<dbReference type="PANTHER" id="PTHR12792">
    <property type="entry name" value="EXTRA SPINDLE POLES 1-RELATED"/>
    <property type="match status" value="1"/>
</dbReference>
<dbReference type="InterPro" id="IPR030397">
    <property type="entry name" value="SEPARIN_core_dom"/>
</dbReference>
<dbReference type="GO" id="GO:0005634">
    <property type="term" value="C:nucleus"/>
    <property type="evidence" value="ECO:0007669"/>
    <property type="project" value="InterPro"/>
</dbReference>
<dbReference type="GO" id="GO:0044732">
    <property type="term" value="C:mitotic spindle pole body"/>
    <property type="evidence" value="ECO:0007669"/>
    <property type="project" value="TreeGrafter"/>
</dbReference>
<reference evidence="7" key="1">
    <citation type="submission" date="2019-07" db="EMBL/GenBank/DDBJ databases">
        <title>Hyphodiscus hymeniophilus genome sequencing and assembly.</title>
        <authorList>
            <person name="Kramer G."/>
            <person name="Nodwell J."/>
        </authorList>
    </citation>
    <scope>NUCLEOTIDE SEQUENCE</scope>
    <source>
        <strain evidence="7">ATCC 34498</strain>
    </source>
</reference>
<dbReference type="Gene3D" id="1.25.40.10">
    <property type="entry name" value="Tetratricopeptide repeat domain"/>
    <property type="match status" value="1"/>
</dbReference>
<evidence type="ECO:0000256" key="3">
    <source>
        <dbReference type="ARBA" id="ARBA00022801"/>
    </source>
</evidence>
<evidence type="ECO:0000256" key="4">
    <source>
        <dbReference type="ARBA" id="ARBA00022829"/>
    </source>
</evidence>
<dbReference type="InterPro" id="IPR011990">
    <property type="entry name" value="TPR-like_helical_dom_sf"/>
</dbReference>
<dbReference type="OrthoDB" id="10255632at2759"/>
<gene>
    <name evidence="7" type="ORF">D0Z07_6351</name>
</gene>
<evidence type="ECO:0000256" key="1">
    <source>
        <dbReference type="ARBA" id="ARBA00000451"/>
    </source>
</evidence>
<accession>A0A9P7AUG8</accession>
<dbReference type="InterPro" id="IPR005314">
    <property type="entry name" value="Peptidase_C50"/>
</dbReference>
<evidence type="ECO:0000313" key="8">
    <source>
        <dbReference type="Proteomes" id="UP000785200"/>
    </source>
</evidence>
<keyword evidence="4" id="KW-0159">Chromosome partition</keyword>
<dbReference type="Pfam" id="PF03568">
    <property type="entry name" value="Separin_C"/>
    <property type="match status" value="1"/>
</dbReference>
<dbReference type="PROSITE" id="PS51700">
    <property type="entry name" value="SEPARIN"/>
    <property type="match status" value="1"/>
</dbReference>
<dbReference type="EC" id="3.4.22.49" evidence="2"/>
<dbReference type="PANTHER" id="PTHR12792:SF0">
    <property type="entry name" value="SEPARIN"/>
    <property type="match status" value="1"/>
</dbReference>
<sequence>MTSLHAVADSIRAAVESTSTCTPATATTLNDLLLPKTHSPNIAASKPIPKSTVGQNGRSGKAALAKTRGKKVACVDEKKSEHAEQLSAKERSILATEVINATLKALSEAIKAPAPRKKDSSKGLVKASAREVLRRSNSMPQSPLQTRSLNRILSSPEFSSRHNRSAPPGSIASPGPRSTAECARIAFACLRTLQAGKVPGVNLPPLQLENGMSVLIAKLVSLGLDDLAIKEIKILKRRLDPGDSKTKKAGNAATAPQSLNELLDFGKGDFPEANLGLVIITQLQILKLLASSRKHRLIESALPFLQLSYPSSPTCLLLLAAKGTLKPDKCVRQLLSLSEILLSLSPSVSTSDDATALEPRLNVAPEVALHFQILALHNRSLWWQLAGHKGDTTKDLIEPFLRCLSAFARRTQDDARESYKVSLESFLKLKSILSDLGETDPWPRSNLTGIYKILSGFAREANRFDDAIDWMKKIKGLLDSKTDSDVKRCCIEARLVGLTLRTPSRQPEDEEILLALLEGLEQPFKGDSSEIDDLMTEVSSARRAAITILASRGANRGTAEDLTQGMREMCESLVLLCPRLCLRYLGNSPSGDSVTVTKDIVRREQRRQFITKPGHSAIDSVLFLVKTLLAEGSLTWDLMDSKLQDCTSLLDRLDDNGSGGTAECTASTASYYVKISNLYYSQYLNMYRDCKDSKDVQLVRVLRRSIDCIRTRSQQEKMAASLPTKLERLAEVYKATGRYDELFKTLLSLREEMIGNGVLQTVTAAAATMRFQAAWTDNEETLSLVRTMKALLKLHFKYHEPTQDASLLKGDWTTDERATILEQYLEIMSSQSDGKAALVIFRKKVFDALLSIYNRREYPLRRLRVLIRLLSLDVDSRDNIVDDIGAELDALRLANIDIENSKDVGLREYHLYLSTLASSTLELQQEEPSIDTLKHNLVIWSSIRRGSGNLEALQCQIEDVPGLVTHLQSVADYMQLMGFESIRLATLKLIADYNELHTELPDDLVRNFCNLASQWLHLGYSGKAGLALDRAQNYSCRNGISTAALLQLHLSCSQYLFQIGNYDKSEEHLHQAHTIFITDEESEFRRPSTFEQRNIEKQLLSDAYLVQSMLALEHGGHQTALMYAKQSLRLLRRAWVNLQEHERQSLNSSCSSVPRTETDKLADEISNLNLSTIKMPTSSDEQQWTSGTAFWTLIAPLFRAMSYLSNIHAHHGMFQETLYYAEQAHKLVQEVGAKGLKTIASDHLGSIWLKAGRLDKGSELLMAAAQANSTSGDQNRDSAILAYHLGEMHSLLGDRDAEMEAYRNAEATVQKLTEADFISRLDCLGPPDDDLEQRMGSLIISEAKVAAPRKVVAKPKKVAKKKTTVRPKSPVALSSSVVEECPQLLSFKANVLRQKAQAITATKNFADALPILNEAGHYSKSRTATLEQGLAMAKHLLLQSIDQMHADPVYSVLQESTISFPSIICLLKLDRNSGDRLLVAKTSPTSKKLSDTKGRRDLISRSKSPVSDNFFDNLRQAQEHLTEVYSMALTIAPVAKIHTISALLNSVAILLSASGQIKGKPLAHPGFASCSIETARSIALRRERKAIMANNADLKDSAWPSKYVPESKRSSLAPSVDMSRFQRDYIDIIPKTWTAISIALSDSRNELSITKLEAGYSPFVLRLPLGRNNSIDADEEVFGFEQGLSEMLEIIQLADDSARGSGELKGREAKNAWWAKRTALDSRLRDLLENIEKVWLGGFTGIFSQHSRRPDLVARFQKSFQNILDRHLPSRRKTKRSTSPRITLDSRILDLFIGLGDASDENSDLSEPLTDLLYFVVDVLQFHGELNAYAEVDFDSIVVETHDALRGYHEAVKAANLADEGRHTILILDKALHAFPWESLPCMDGLAVSRLPSLGSLRDRIIEQQNDIPEDSPPGHYIDRNNGSYIMNPEGDLKNTQATFEKPLQNLKEWHKVVARKPSEDEIKSDLESKDIMLYFGHGSGAQFIRAREIRKLEKCAVTMLMGCSSGALKETGEFEPFGPPINYMHAGSPALVATLWDVTDKDIDRFFQSTFEHWGLFDKQEAQVRRNGKGKEKEKSMAEVKEEKRTSLVEAVVGSRQACILPFLNAAAVVVYGVPVYIR</sequence>
<evidence type="ECO:0000256" key="5">
    <source>
        <dbReference type="SAM" id="MobiDB-lite"/>
    </source>
</evidence>
<keyword evidence="8" id="KW-1185">Reference proteome</keyword>
<evidence type="ECO:0000256" key="2">
    <source>
        <dbReference type="ARBA" id="ARBA00012489"/>
    </source>
</evidence>
<dbReference type="SUPFAM" id="SSF48452">
    <property type="entry name" value="TPR-like"/>
    <property type="match status" value="1"/>
</dbReference>
<keyword evidence="3" id="KW-0378">Hydrolase</keyword>
<feature type="compositionally biased region" description="Polar residues" evidence="5">
    <location>
        <begin position="135"/>
        <end position="158"/>
    </location>
</feature>
<dbReference type="Proteomes" id="UP000785200">
    <property type="component" value="Unassembled WGS sequence"/>
</dbReference>
<dbReference type="GO" id="GO:0005737">
    <property type="term" value="C:cytoplasm"/>
    <property type="evidence" value="ECO:0007669"/>
    <property type="project" value="TreeGrafter"/>
</dbReference>
<dbReference type="GO" id="GO:0006508">
    <property type="term" value="P:proteolysis"/>
    <property type="evidence" value="ECO:0007669"/>
    <property type="project" value="InterPro"/>
</dbReference>
<feature type="compositionally biased region" description="Low complexity" evidence="5">
    <location>
        <begin position="165"/>
        <end position="177"/>
    </location>
</feature>
<comment type="catalytic activity">
    <reaction evidence="1">
        <text>All bonds known to be hydrolyzed by this endopeptidase have arginine in P1 and an acidic residue in P4. P6 is often occupied by an acidic residue or by a hydroxy-amino-acid residue, the phosphorylation of which enhances cleavage.</text>
        <dbReference type="EC" id="3.4.22.49"/>
    </reaction>
</comment>
<dbReference type="EMBL" id="VNKQ01000014">
    <property type="protein sequence ID" value="KAG0646754.1"/>
    <property type="molecule type" value="Genomic_DNA"/>
</dbReference>
<organism evidence="7 8">
    <name type="scientific">Hyphodiscus hymeniophilus</name>
    <dbReference type="NCBI Taxonomy" id="353542"/>
    <lineage>
        <taxon>Eukaryota</taxon>
        <taxon>Fungi</taxon>
        <taxon>Dikarya</taxon>
        <taxon>Ascomycota</taxon>
        <taxon>Pezizomycotina</taxon>
        <taxon>Leotiomycetes</taxon>
        <taxon>Helotiales</taxon>
        <taxon>Hyphodiscaceae</taxon>
        <taxon>Hyphodiscus</taxon>
    </lineage>
</organism>
<feature type="domain" description="Peptidase C50" evidence="6">
    <location>
        <begin position="1920"/>
        <end position="2015"/>
    </location>
</feature>
<evidence type="ECO:0000313" key="7">
    <source>
        <dbReference type="EMBL" id="KAG0646754.1"/>
    </source>
</evidence>
<comment type="caution">
    <text evidence="7">The sequence shown here is derived from an EMBL/GenBank/DDBJ whole genome shotgun (WGS) entry which is preliminary data.</text>
</comment>
<dbReference type="GO" id="GO:0004197">
    <property type="term" value="F:cysteine-type endopeptidase activity"/>
    <property type="evidence" value="ECO:0007669"/>
    <property type="project" value="InterPro"/>
</dbReference>
<dbReference type="GO" id="GO:0051307">
    <property type="term" value="P:meiotic chromosome separation"/>
    <property type="evidence" value="ECO:0007669"/>
    <property type="project" value="TreeGrafter"/>
</dbReference>
<feature type="region of interest" description="Disordered" evidence="5">
    <location>
        <begin position="112"/>
        <end position="177"/>
    </location>
</feature>
<proteinExistence type="predicted"/>
<dbReference type="GO" id="GO:0072686">
    <property type="term" value="C:mitotic spindle"/>
    <property type="evidence" value="ECO:0007669"/>
    <property type="project" value="TreeGrafter"/>
</dbReference>
<evidence type="ECO:0000259" key="6">
    <source>
        <dbReference type="PROSITE" id="PS51700"/>
    </source>
</evidence>
<feature type="region of interest" description="Disordered" evidence="5">
    <location>
        <begin position="38"/>
        <end position="65"/>
    </location>
</feature>
<name>A0A9P7AUG8_9HELO</name>
<protein>
    <recommendedName>
        <fullName evidence="2">separase</fullName>
        <ecNumber evidence="2">3.4.22.49</ecNumber>
    </recommendedName>
</protein>